<sequence>MNIVLIGYRGSGKSSVSRVLSKRLKRKVMSIDKLIVKQEGKSIPAIVRDQGWPYFRQVESRIVEKTAQTLKNGIIDCGGGVPLDKNNVMHLKESGKCVLLKANLEIILQRTEKDSNRPALKNGMSFEEEQRQVIEEREAIYKDMADLVCDTSFCSPDDTVRTIISHFRKRSWI</sequence>
<dbReference type="EMBL" id="CP048620">
    <property type="protein sequence ID" value="QPJ63886.1"/>
    <property type="molecule type" value="Genomic_DNA"/>
</dbReference>
<dbReference type="Gene3D" id="3.40.50.300">
    <property type="entry name" value="P-loop containing nucleotide triphosphate hydrolases"/>
    <property type="match status" value="1"/>
</dbReference>
<dbReference type="GO" id="GO:0000287">
    <property type="term" value="F:magnesium ion binding"/>
    <property type="evidence" value="ECO:0007669"/>
    <property type="project" value="UniProtKB-UniRule"/>
</dbReference>
<dbReference type="AlphaFoldDB" id="A0A7T0G254"/>
<feature type="binding site" evidence="7">
    <location>
        <position position="117"/>
    </location>
    <ligand>
        <name>ATP</name>
        <dbReference type="ChEBI" id="CHEBI:30616"/>
    </ligand>
</feature>
<dbReference type="PANTHER" id="PTHR21087:SF16">
    <property type="entry name" value="SHIKIMATE KINASE 1, CHLOROPLASTIC"/>
    <property type="match status" value="1"/>
</dbReference>
<comment type="catalytic activity">
    <reaction evidence="7">
        <text>shikimate + ATP = 3-phosphoshikimate + ADP + H(+)</text>
        <dbReference type="Rhea" id="RHEA:13121"/>
        <dbReference type="ChEBI" id="CHEBI:15378"/>
        <dbReference type="ChEBI" id="CHEBI:30616"/>
        <dbReference type="ChEBI" id="CHEBI:36208"/>
        <dbReference type="ChEBI" id="CHEBI:145989"/>
        <dbReference type="ChEBI" id="CHEBI:456216"/>
        <dbReference type="EC" id="2.7.1.71"/>
    </reaction>
</comment>
<feature type="binding site" evidence="7">
    <location>
        <position position="14"/>
    </location>
    <ligand>
        <name>Mg(2+)</name>
        <dbReference type="ChEBI" id="CHEBI:18420"/>
    </ligand>
</feature>
<comment type="pathway">
    <text evidence="7">Metabolic intermediate biosynthesis; chorismate biosynthesis; chorismate from D-erythrose 4-phosphate and phosphoenolpyruvate: step 5/7.</text>
</comment>
<dbReference type="GO" id="GO:0009073">
    <property type="term" value="P:aromatic amino acid family biosynthetic process"/>
    <property type="evidence" value="ECO:0007669"/>
    <property type="project" value="UniProtKB-KW"/>
</dbReference>
<keyword evidence="6 7" id="KW-0057">Aromatic amino acid biosynthesis</keyword>
<feature type="binding site" evidence="7">
    <location>
        <position position="56"/>
    </location>
    <ligand>
        <name>substrate</name>
    </ligand>
</feature>
<dbReference type="CDD" id="cd00464">
    <property type="entry name" value="SK"/>
    <property type="match status" value="1"/>
</dbReference>
<dbReference type="Proteomes" id="UP000594464">
    <property type="component" value="Chromosome"/>
</dbReference>
<evidence type="ECO:0000256" key="2">
    <source>
        <dbReference type="ARBA" id="ARBA00022679"/>
    </source>
</evidence>
<dbReference type="GO" id="GO:0004765">
    <property type="term" value="F:shikimate kinase activity"/>
    <property type="evidence" value="ECO:0007669"/>
    <property type="project" value="UniProtKB-UniRule"/>
</dbReference>
<dbReference type="SUPFAM" id="SSF52540">
    <property type="entry name" value="P-loop containing nucleoside triphosphate hydrolases"/>
    <property type="match status" value="1"/>
</dbReference>
<evidence type="ECO:0000256" key="5">
    <source>
        <dbReference type="ARBA" id="ARBA00022840"/>
    </source>
</evidence>
<evidence type="ECO:0000256" key="1">
    <source>
        <dbReference type="ARBA" id="ARBA00022605"/>
    </source>
</evidence>
<proteinExistence type="inferred from homology"/>
<keyword evidence="2 7" id="KW-0808">Transferase</keyword>
<keyword evidence="4 7" id="KW-0418">Kinase</keyword>
<dbReference type="GO" id="GO:0005829">
    <property type="term" value="C:cytosol"/>
    <property type="evidence" value="ECO:0007669"/>
    <property type="project" value="TreeGrafter"/>
</dbReference>
<keyword evidence="7" id="KW-0460">Magnesium</keyword>
<dbReference type="PANTHER" id="PTHR21087">
    <property type="entry name" value="SHIKIMATE KINASE"/>
    <property type="match status" value="1"/>
</dbReference>
<comment type="cofactor">
    <cofactor evidence="7">
        <name>Mg(2+)</name>
        <dbReference type="ChEBI" id="CHEBI:18420"/>
    </cofactor>
    <text evidence="7">Binds 1 Mg(2+) ion per subunit.</text>
</comment>
<comment type="subcellular location">
    <subcellularLocation>
        <location evidence="7">Cytoplasm</location>
    </subcellularLocation>
</comment>
<keyword evidence="1 7" id="KW-0028">Amino-acid biosynthesis</keyword>
<comment type="subunit">
    <text evidence="7">Monomer.</text>
</comment>
<dbReference type="EC" id="2.7.1.71" evidence="7"/>
<name>A0A7T0G254_9BACT</name>
<keyword evidence="7" id="KW-0963">Cytoplasm</keyword>
<feature type="binding site" evidence="7">
    <location>
        <begin position="10"/>
        <end position="15"/>
    </location>
    <ligand>
        <name>ATP</name>
        <dbReference type="ChEBI" id="CHEBI:30616"/>
    </ligand>
</feature>
<comment type="similarity">
    <text evidence="7">Belongs to the shikimate kinase family.</text>
</comment>
<keyword evidence="5 7" id="KW-0067">ATP-binding</keyword>
<dbReference type="GO" id="GO:0005524">
    <property type="term" value="F:ATP binding"/>
    <property type="evidence" value="ECO:0007669"/>
    <property type="project" value="UniProtKB-UniRule"/>
</dbReference>
<protein>
    <recommendedName>
        <fullName evidence="7">Shikimate kinase</fullName>
        <shortName evidence="7">SK</shortName>
        <ecNumber evidence="7">2.7.1.71</ecNumber>
    </recommendedName>
</protein>
<evidence type="ECO:0000313" key="9">
    <source>
        <dbReference type="Proteomes" id="UP000594464"/>
    </source>
</evidence>
<dbReference type="KEGG" id="nva:G3M78_00060"/>
<comment type="function">
    <text evidence="7">Catalyzes the specific phosphorylation of the 3-hydroxyl group of shikimic acid using ATP as a cosubstrate.</text>
</comment>
<feature type="binding site" evidence="7">
    <location>
        <position position="79"/>
    </location>
    <ligand>
        <name>substrate</name>
    </ligand>
</feature>
<dbReference type="HAMAP" id="MF_00109">
    <property type="entry name" value="Shikimate_kinase"/>
    <property type="match status" value="1"/>
</dbReference>
<keyword evidence="7" id="KW-0479">Metal-binding</keyword>
<dbReference type="InterPro" id="IPR000623">
    <property type="entry name" value="Shikimate_kinase/TSH1"/>
</dbReference>
<dbReference type="GO" id="GO:0009423">
    <property type="term" value="P:chorismate biosynthetic process"/>
    <property type="evidence" value="ECO:0007669"/>
    <property type="project" value="UniProtKB-UniRule"/>
</dbReference>
<dbReference type="GO" id="GO:0008652">
    <property type="term" value="P:amino acid biosynthetic process"/>
    <property type="evidence" value="ECO:0007669"/>
    <property type="project" value="UniProtKB-KW"/>
</dbReference>
<dbReference type="Pfam" id="PF01202">
    <property type="entry name" value="SKI"/>
    <property type="match status" value="1"/>
</dbReference>
<feature type="binding site" evidence="7">
    <location>
        <position position="137"/>
    </location>
    <ligand>
        <name>substrate</name>
    </ligand>
</feature>
<dbReference type="PRINTS" id="PR01100">
    <property type="entry name" value="SHIKIMTKNASE"/>
</dbReference>
<evidence type="ECO:0000256" key="4">
    <source>
        <dbReference type="ARBA" id="ARBA00022777"/>
    </source>
</evidence>
<dbReference type="InterPro" id="IPR027417">
    <property type="entry name" value="P-loop_NTPase"/>
</dbReference>
<dbReference type="UniPathway" id="UPA00053">
    <property type="reaction ID" value="UER00088"/>
</dbReference>
<reference evidence="9" key="1">
    <citation type="submission" date="2020-02" db="EMBL/GenBank/DDBJ databases">
        <title>Genomic and physiological characterization of two novel Nitrospinaceae genera.</title>
        <authorList>
            <person name="Mueller A.J."/>
            <person name="Jung M.-Y."/>
            <person name="Strachan C.R."/>
            <person name="Herbold C.W."/>
            <person name="Kirkegaard R.H."/>
            <person name="Daims H."/>
        </authorList>
    </citation>
    <scope>NUCLEOTIDE SEQUENCE [LARGE SCALE GENOMIC DNA]</scope>
</reference>
<comment type="caution">
    <text evidence="7">Lacks conserved residue(s) required for the propagation of feature annotation.</text>
</comment>
<organism evidence="8 9">
    <name type="scientific">Candidatus Nitrohelix vancouverensis</name>
    <dbReference type="NCBI Taxonomy" id="2705534"/>
    <lineage>
        <taxon>Bacteria</taxon>
        <taxon>Pseudomonadati</taxon>
        <taxon>Nitrospinota/Tectimicrobiota group</taxon>
        <taxon>Nitrospinota</taxon>
        <taxon>Nitrospinia</taxon>
        <taxon>Nitrospinales</taxon>
        <taxon>Nitrospinaceae</taxon>
        <taxon>Candidatus Nitrohelix</taxon>
    </lineage>
</organism>
<gene>
    <name evidence="7" type="primary">aroK</name>
    <name evidence="8" type="ORF">G3M78_00060</name>
</gene>
<evidence type="ECO:0000256" key="7">
    <source>
        <dbReference type="HAMAP-Rule" id="MF_00109"/>
    </source>
</evidence>
<keyword evidence="3 7" id="KW-0547">Nucleotide-binding</keyword>
<feature type="binding site" evidence="7">
    <location>
        <position position="32"/>
    </location>
    <ligand>
        <name>substrate</name>
    </ligand>
</feature>
<dbReference type="InterPro" id="IPR031322">
    <property type="entry name" value="Shikimate/glucono_kinase"/>
</dbReference>
<evidence type="ECO:0000256" key="3">
    <source>
        <dbReference type="ARBA" id="ARBA00022741"/>
    </source>
</evidence>
<evidence type="ECO:0000256" key="6">
    <source>
        <dbReference type="ARBA" id="ARBA00023141"/>
    </source>
</evidence>
<accession>A0A7T0G254</accession>
<evidence type="ECO:0000313" key="8">
    <source>
        <dbReference type="EMBL" id="QPJ63886.1"/>
    </source>
</evidence>